<dbReference type="AlphaFoldDB" id="A0A0D1YL21"/>
<organism evidence="1 2">
    <name type="scientific">Exophiala sideris</name>
    <dbReference type="NCBI Taxonomy" id="1016849"/>
    <lineage>
        <taxon>Eukaryota</taxon>
        <taxon>Fungi</taxon>
        <taxon>Dikarya</taxon>
        <taxon>Ascomycota</taxon>
        <taxon>Pezizomycotina</taxon>
        <taxon>Eurotiomycetes</taxon>
        <taxon>Chaetothyriomycetidae</taxon>
        <taxon>Chaetothyriales</taxon>
        <taxon>Herpotrichiellaceae</taxon>
        <taxon>Exophiala</taxon>
    </lineage>
</organism>
<dbReference type="OrthoDB" id="10359182at2759"/>
<proteinExistence type="predicted"/>
<evidence type="ECO:0000313" key="2">
    <source>
        <dbReference type="Proteomes" id="UP000053599"/>
    </source>
</evidence>
<accession>A0A0D1YL21</accession>
<gene>
    <name evidence="1" type="ORF">PV11_03934</name>
</gene>
<dbReference type="HOGENOM" id="CLU_1272123_0_0_1"/>
<dbReference type="EMBL" id="KN846952">
    <property type="protein sequence ID" value="KIV81774.1"/>
    <property type="molecule type" value="Genomic_DNA"/>
</dbReference>
<sequence>MAVPARRVRFTLPELTIRYHDSLTHLSHEEVFIPTGFAQFLSKLTDVSAQISDKIKGVKNPATKDQGFTLADGSWWYRIARNTENIDANGLKKTVIVRDWHMLKTGEDFDSMCLEARNDRVVIEIEHAQQRARDSAPRRAEELKEALTYVEERKAIVEKMFKESKTMMVNKKVEGNELKVEKVRKPKNTTEKQVEEPVVKKVEPRKATVEKKKEEEPVNPSPWAIWEQWIWPPIIVDGSGTRRWARETEESESD</sequence>
<dbReference type="Proteomes" id="UP000053599">
    <property type="component" value="Unassembled WGS sequence"/>
</dbReference>
<evidence type="ECO:0000313" key="1">
    <source>
        <dbReference type="EMBL" id="KIV81774.1"/>
    </source>
</evidence>
<name>A0A0D1YL21_9EURO</name>
<reference evidence="1 2" key="1">
    <citation type="submission" date="2015-01" db="EMBL/GenBank/DDBJ databases">
        <title>The Genome Sequence of Exophiala sideris CBS121828.</title>
        <authorList>
            <consortium name="The Broad Institute Genomics Platform"/>
            <person name="Cuomo C."/>
            <person name="de Hoog S."/>
            <person name="Gorbushina A."/>
            <person name="Stielow B."/>
            <person name="Teixiera M."/>
            <person name="Abouelleil A."/>
            <person name="Chapman S.B."/>
            <person name="Priest M."/>
            <person name="Young S.K."/>
            <person name="Wortman J."/>
            <person name="Nusbaum C."/>
            <person name="Birren B."/>
        </authorList>
    </citation>
    <scope>NUCLEOTIDE SEQUENCE [LARGE SCALE GENOMIC DNA]</scope>
    <source>
        <strain evidence="1 2">CBS 121828</strain>
    </source>
</reference>
<protein>
    <submittedName>
        <fullName evidence="1">Uncharacterized protein</fullName>
    </submittedName>
</protein>